<gene>
    <name evidence="1" type="ORF">TPAS_2618</name>
</gene>
<protein>
    <submittedName>
        <fullName evidence="1">Uncharacterized protein</fullName>
    </submittedName>
</protein>
<evidence type="ECO:0000313" key="2">
    <source>
        <dbReference type="Proteomes" id="UP000195985"/>
    </source>
</evidence>
<name>A0A1W1IIT8_9LACT</name>
<dbReference type="Proteomes" id="UP000195985">
    <property type="component" value="Unassembled WGS sequence"/>
</dbReference>
<dbReference type="AlphaFoldDB" id="A0A1W1IIT8"/>
<accession>A0A1W1IIT8</accession>
<organism evidence="1 2">
    <name type="scientific">Trichococcus pasteurii</name>
    <dbReference type="NCBI Taxonomy" id="43064"/>
    <lineage>
        <taxon>Bacteria</taxon>
        <taxon>Bacillati</taxon>
        <taxon>Bacillota</taxon>
        <taxon>Bacilli</taxon>
        <taxon>Lactobacillales</taxon>
        <taxon>Carnobacteriaceae</taxon>
        <taxon>Trichococcus</taxon>
    </lineage>
</organism>
<reference evidence="2" key="1">
    <citation type="submission" date="2016-04" db="EMBL/GenBank/DDBJ databases">
        <authorList>
            <person name="Strepis N."/>
        </authorList>
    </citation>
    <scope>NUCLEOTIDE SEQUENCE [LARGE SCALE GENOMIC DNA]</scope>
</reference>
<dbReference type="EMBL" id="FWEY01000009">
    <property type="protein sequence ID" value="SLM52910.1"/>
    <property type="molecule type" value="Genomic_DNA"/>
</dbReference>
<proteinExistence type="predicted"/>
<evidence type="ECO:0000313" key="1">
    <source>
        <dbReference type="EMBL" id="SLM52910.1"/>
    </source>
</evidence>
<sequence>MLTYIQRNMRISPMILLCLELKLSNVFTAFDSAADDNVKIVECHQLFDNFAVSRVQIVEYRWFIRQFSKIQELVAPIQLAVVPKSALTGRLAIKCCKKTRQNDFGGFSWVSVGCFSPPSRF</sequence>
<keyword evidence="2" id="KW-1185">Reference proteome</keyword>